<evidence type="ECO:0000256" key="4">
    <source>
        <dbReference type="ARBA" id="ARBA00022679"/>
    </source>
</evidence>
<dbReference type="RefSeq" id="WP_050671282.1">
    <property type="nucleotide sequence ID" value="NZ_LAIR01000002.1"/>
</dbReference>
<keyword evidence="5" id="KW-0949">S-adenosyl-L-methionine</keyword>
<dbReference type="GO" id="GO:0032259">
    <property type="term" value="P:methylation"/>
    <property type="evidence" value="ECO:0007669"/>
    <property type="project" value="UniProtKB-KW"/>
</dbReference>
<dbReference type="InterPro" id="IPR029063">
    <property type="entry name" value="SAM-dependent_MTases_sf"/>
</dbReference>
<comment type="similarity">
    <text evidence="1">Belongs to the N(4)/N(6)-methyltransferase family.</text>
</comment>
<proteinExistence type="inferred from homology"/>
<accession>A0A0L6CMB5</accession>
<evidence type="ECO:0000313" key="7">
    <source>
        <dbReference type="EMBL" id="KNX38780.1"/>
    </source>
</evidence>
<dbReference type="AlphaFoldDB" id="A0A0L6CMB5"/>
<dbReference type="Pfam" id="PF02086">
    <property type="entry name" value="MethyltransfD12"/>
    <property type="match status" value="1"/>
</dbReference>
<evidence type="ECO:0000256" key="5">
    <source>
        <dbReference type="ARBA" id="ARBA00022691"/>
    </source>
</evidence>
<dbReference type="InterPro" id="IPR012327">
    <property type="entry name" value="MeTrfase_D12"/>
</dbReference>
<keyword evidence="8" id="KW-1185">Reference proteome</keyword>
<dbReference type="PRINTS" id="PR00505">
    <property type="entry name" value="D12N6MTFRASE"/>
</dbReference>
<name>A0A0L6CMB5_9MICO</name>
<dbReference type="PANTHER" id="PTHR30481:SF2">
    <property type="entry name" value="SITE-SPECIFIC DNA-METHYLTRANSFERASE (ADENINE-SPECIFIC)"/>
    <property type="match status" value="1"/>
</dbReference>
<dbReference type="GO" id="GO:0043565">
    <property type="term" value="F:sequence-specific DNA binding"/>
    <property type="evidence" value="ECO:0007669"/>
    <property type="project" value="TreeGrafter"/>
</dbReference>
<evidence type="ECO:0000256" key="2">
    <source>
        <dbReference type="ARBA" id="ARBA00011900"/>
    </source>
</evidence>
<dbReference type="SUPFAM" id="SSF53335">
    <property type="entry name" value="S-adenosyl-L-methionine-dependent methyltransferases"/>
    <property type="match status" value="1"/>
</dbReference>
<dbReference type="PATRIC" id="fig|1631356.3.peg.3833"/>
<keyword evidence="3 7" id="KW-0489">Methyltransferase</keyword>
<sequence length="292" mass="33153">MSHRYLSPLRYPGGKARVAPYLSALIRAQTPRPSIYAEPFAGGAGAALRLLVDETVRSVRINDLSPGVAAFWRCVFDHTEPFARLIEHATVDIDRWHEARQVFETPSAHDDLQLGYSTFFLNRCNRSGILTARPIGGLNQTGKWKIDARFNRAELAARVRLLGQYRRRVQVTQMDGRRFMEDIESLGSKVFAYVDPPYIVQGEDLYLDSLSYNDHRLLADHLRGCSTPWMLTYDVSERITEDLYSRLRMARFDIAHTAQRQHIGSEVVVFSPLLDVSSIQLLRGANASWISA</sequence>
<dbReference type="InterPro" id="IPR023095">
    <property type="entry name" value="Ade_MeTrfase_dom_2"/>
</dbReference>
<dbReference type="OrthoDB" id="9805629at2"/>
<dbReference type="InterPro" id="IPR012263">
    <property type="entry name" value="M_m6A_EcoRV"/>
</dbReference>
<evidence type="ECO:0000256" key="6">
    <source>
        <dbReference type="ARBA" id="ARBA00047942"/>
    </source>
</evidence>
<reference evidence="8" key="1">
    <citation type="submission" date="2015-03" db="EMBL/GenBank/DDBJ databases">
        <title>Luteipulveratus halotolerans sp. nov., a novel actinobacterium (Dermacoccaceae) from Sarawak, Malaysia.</title>
        <authorList>
            <person name="Juboi H."/>
            <person name="Basik A."/>
            <person name="Shamsul S.S."/>
            <person name="Arnold P."/>
            <person name="Schmitt E.K."/>
            <person name="Sanglier J.-J."/>
            <person name="Yeo T."/>
        </authorList>
    </citation>
    <scope>NUCLEOTIDE SEQUENCE [LARGE SCALE GENOMIC DNA]</scope>
    <source>
        <strain evidence="8">C296001</strain>
    </source>
</reference>
<dbReference type="GO" id="GO:0009007">
    <property type="term" value="F:site-specific DNA-methyltransferase (adenine-specific) activity"/>
    <property type="evidence" value="ECO:0007669"/>
    <property type="project" value="UniProtKB-EC"/>
</dbReference>
<dbReference type="PANTHER" id="PTHR30481">
    <property type="entry name" value="DNA ADENINE METHYLASE"/>
    <property type="match status" value="1"/>
</dbReference>
<dbReference type="Gene3D" id="3.40.50.150">
    <property type="entry name" value="Vaccinia Virus protein VP39"/>
    <property type="match status" value="1"/>
</dbReference>
<dbReference type="GO" id="GO:0009307">
    <property type="term" value="P:DNA restriction-modification system"/>
    <property type="evidence" value="ECO:0007669"/>
    <property type="project" value="InterPro"/>
</dbReference>
<comment type="catalytic activity">
    <reaction evidence="6">
        <text>a 2'-deoxyadenosine in DNA + S-adenosyl-L-methionine = an N(6)-methyl-2'-deoxyadenosine in DNA + S-adenosyl-L-homocysteine + H(+)</text>
        <dbReference type="Rhea" id="RHEA:15197"/>
        <dbReference type="Rhea" id="RHEA-COMP:12418"/>
        <dbReference type="Rhea" id="RHEA-COMP:12419"/>
        <dbReference type="ChEBI" id="CHEBI:15378"/>
        <dbReference type="ChEBI" id="CHEBI:57856"/>
        <dbReference type="ChEBI" id="CHEBI:59789"/>
        <dbReference type="ChEBI" id="CHEBI:90615"/>
        <dbReference type="ChEBI" id="CHEBI:90616"/>
        <dbReference type="EC" id="2.1.1.72"/>
    </reaction>
</comment>
<evidence type="ECO:0000256" key="3">
    <source>
        <dbReference type="ARBA" id="ARBA00022603"/>
    </source>
</evidence>
<evidence type="ECO:0000256" key="1">
    <source>
        <dbReference type="ARBA" id="ARBA00006594"/>
    </source>
</evidence>
<dbReference type="Gene3D" id="1.10.1020.10">
    <property type="entry name" value="Adenine-specific Methyltransferase, Domain 2"/>
    <property type="match status" value="1"/>
</dbReference>
<gene>
    <name evidence="7" type="ORF">VV01_19165</name>
</gene>
<evidence type="ECO:0000313" key="8">
    <source>
        <dbReference type="Proteomes" id="UP000037397"/>
    </source>
</evidence>
<dbReference type="STRING" id="1631356.VV01_19165"/>
<protein>
    <recommendedName>
        <fullName evidence="2">site-specific DNA-methyltransferase (adenine-specific)</fullName>
        <ecNumber evidence="2">2.1.1.72</ecNumber>
    </recommendedName>
</protein>
<dbReference type="GO" id="GO:0006298">
    <property type="term" value="P:mismatch repair"/>
    <property type="evidence" value="ECO:0007669"/>
    <property type="project" value="TreeGrafter"/>
</dbReference>
<dbReference type="REBASE" id="130290">
    <property type="entry name" value="M.LspC296ORF19165P"/>
</dbReference>
<comment type="caution">
    <text evidence="7">The sequence shown here is derived from an EMBL/GenBank/DDBJ whole genome shotgun (WGS) entry which is preliminary data.</text>
</comment>
<organism evidence="7 8">
    <name type="scientific">Luteipulveratus halotolerans</name>
    <dbReference type="NCBI Taxonomy" id="1631356"/>
    <lineage>
        <taxon>Bacteria</taxon>
        <taxon>Bacillati</taxon>
        <taxon>Actinomycetota</taxon>
        <taxon>Actinomycetes</taxon>
        <taxon>Micrococcales</taxon>
        <taxon>Dermacoccaceae</taxon>
        <taxon>Luteipulveratus</taxon>
    </lineage>
</organism>
<dbReference type="EC" id="2.1.1.72" evidence="2"/>
<keyword evidence="4 7" id="KW-0808">Transferase</keyword>
<dbReference type="GO" id="GO:1904047">
    <property type="term" value="F:S-adenosyl-L-methionine binding"/>
    <property type="evidence" value="ECO:0007669"/>
    <property type="project" value="TreeGrafter"/>
</dbReference>
<dbReference type="Proteomes" id="UP000037397">
    <property type="component" value="Unassembled WGS sequence"/>
</dbReference>
<dbReference type="PIRSF" id="PIRSF000398">
    <property type="entry name" value="M_m6A_EcoRV"/>
    <property type="match status" value="1"/>
</dbReference>
<dbReference type="EMBL" id="LAIR01000002">
    <property type="protein sequence ID" value="KNX38780.1"/>
    <property type="molecule type" value="Genomic_DNA"/>
</dbReference>